<dbReference type="EMBL" id="SNWQ01000015">
    <property type="protein sequence ID" value="TDO44573.1"/>
    <property type="molecule type" value="Genomic_DNA"/>
</dbReference>
<gene>
    <name evidence="3" type="ORF">EV643_11573</name>
</gene>
<keyword evidence="4" id="KW-1185">Reference proteome</keyword>
<evidence type="ECO:0000256" key="1">
    <source>
        <dbReference type="SAM" id="MobiDB-lite"/>
    </source>
</evidence>
<evidence type="ECO:0000313" key="4">
    <source>
        <dbReference type="Proteomes" id="UP000295388"/>
    </source>
</evidence>
<feature type="compositionally biased region" description="Polar residues" evidence="1">
    <location>
        <begin position="65"/>
        <end position="90"/>
    </location>
</feature>
<dbReference type="Proteomes" id="UP000295388">
    <property type="component" value="Unassembled WGS sequence"/>
</dbReference>
<evidence type="ECO:0000313" key="3">
    <source>
        <dbReference type="EMBL" id="TDO44573.1"/>
    </source>
</evidence>
<keyword evidence="2" id="KW-1133">Transmembrane helix</keyword>
<organism evidence="3 4">
    <name type="scientific">Kribbella caucasensis</name>
    <dbReference type="NCBI Taxonomy" id="2512215"/>
    <lineage>
        <taxon>Bacteria</taxon>
        <taxon>Bacillati</taxon>
        <taxon>Actinomycetota</taxon>
        <taxon>Actinomycetes</taxon>
        <taxon>Propionibacteriales</taxon>
        <taxon>Kribbellaceae</taxon>
        <taxon>Kribbella</taxon>
    </lineage>
</organism>
<sequence>MLREQRRSEPASPLGVIAVIILLAVVVLGIGGGLPRLLGGDENGQEPVGLLTPGAVEGTNPPAPTQTGTSTDSPRATSSLSTPPIQTQRPGASETASANETATNWAKLFYARTPTNETYEQLVDRAEQFTTSELASSFSSAGDATYEALAADGGTSKVVSVTVVAPRPDVAPVDTPTRITRLVTVKVATTGKRASKFDLPLLVTVIPDGDRWLVSAVNGGTGP</sequence>
<comment type="caution">
    <text evidence="3">The sequence shown here is derived from an EMBL/GenBank/DDBJ whole genome shotgun (WGS) entry which is preliminary data.</text>
</comment>
<evidence type="ECO:0008006" key="5">
    <source>
        <dbReference type="Google" id="ProtNLM"/>
    </source>
</evidence>
<accession>A0A4R6K5G1</accession>
<dbReference type="AlphaFoldDB" id="A0A4R6K5G1"/>
<feature type="transmembrane region" description="Helical" evidence="2">
    <location>
        <begin position="12"/>
        <end position="34"/>
    </location>
</feature>
<keyword evidence="2" id="KW-0812">Transmembrane</keyword>
<proteinExistence type="predicted"/>
<keyword evidence="2" id="KW-0472">Membrane</keyword>
<protein>
    <recommendedName>
        <fullName evidence="5">Mce-associated membrane protein</fullName>
    </recommendedName>
</protein>
<evidence type="ECO:0000256" key="2">
    <source>
        <dbReference type="SAM" id="Phobius"/>
    </source>
</evidence>
<feature type="region of interest" description="Disordered" evidence="1">
    <location>
        <begin position="45"/>
        <end position="100"/>
    </location>
</feature>
<reference evidence="3 4" key="1">
    <citation type="submission" date="2019-03" db="EMBL/GenBank/DDBJ databases">
        <title>Genomic Encyclopedia of Type Strains, Phase III (KMG-III): the genomes of soil and plant-associated and newly described type strains.</title>
        <authorList>
            <person name="Whitman W."/>
        </authorList>
    </citation>
    <scope>NUCLEOTIDE SEQUENCE [LARGE SCALE GENOMIC DNA]</scope>
    <source>
        <strain evidence="3 4">VKM Ac-2527</strain>
    </source>
</reference>
<name>A0A4R6K5G1_9ACTN</name>